<evidence type="ECO:0000313" key="2">
    <source>
        <dbReference type="EMBL" id="RRT56047.1"/>
    </source>
</evidence>
<dbReference type="Proteomes" id="UP000287651">
    <property type="component" value="Unassembled WGS sequence"/>
</dbReference>
<name>A0A426YWD8_ENSVE</name>
<dbReference type="EMBL" id="AMZH03009805">
    <property type="protein sequence ID" value="RRT56047.1"/>
    <property type="molecule type" value="Genomic_DNA"/>
</dbReference>
<evidence type="ECO:0000313" key="3">
    <source>
        <dbReference type="Proteomes" id="UP000287651"/>
    </source>
</evidence>
<dbReference type="AlphaFoldDB" id="A0A426YWD8"/>
<organism evidence="2 3">
    <name type="scientific">Ensete ventricosum</name>
    <name type="common">Abyssinian banana</name>
    <name type="synonym">Musa ensete</name>
    <dbReference type="NCBI Taxonomy" id="4639"/>
    <lineage>
        <taxon>Eukaryota</taxon>
        <taxon>Viridiplantae</taxon>
        <taxon>Streptophyta</taxon>
        <taxon>Embryophyta</taxon>
        <taxon>Tracheophyta</taxon>
        <taxon>Spermatophyta</taxon>
        <taxon>Magnoliopsida</taxon>
        <taxon>Liliopsida</taxon>
        <taxon>Zingiberales</taxon>
        <taxon>Musaceae</taxon>
        <taxon>Ensete</taxon>
    </lineage>
</organism>
<proteinExistence type="predicted"/>
<sequence>MHDSGEDLLDRPRYPTRSKDTRLAKIHNSGKRQKTGRDIQLGQRMLDWPRYTTRAKDTRLVEIYNSGKGCWTGRDIQLKYTTQAKDAGPRYTTRAKDAGLVKIHNSSKGHWIGRMWLVCGQHTMRMVNTHARWGGHVTSGSLALLSCPLSRRVDVVVLQRASSNAIHFLRLGRRNAGPSCSSGGQSGPPSSSSGVMTRANMKALQALEGKKLCHDFNSTEIPPEEATQKVPKASSKRSVESPSGQRKKAKVLGRYKSHREGIEIPGSFRQEASCPGRGDTDSHGEAEQDGEALIKYVREMQSEVLMDQATKTMVLREGGEYEGEAKLQPINHESLLLFIESHQKP</sequence>
<accession>A0A426YWD8</accession>
<reference evidence="2 3" key="1">
    <citation type="journal article" date="2014" name="Agronomy (Basel)">
        <title>A Draft Genome Sequence for Ensete ventricosum, the Drought-Tolerant Tree Against Hunger.</title>
        <authorList>
            <person name="Harrison J."/>
            <person name="Moore K.A."/>
            <person name="Paszkiewicz K."/>
            <person name="Jones T."/>
            <person name="Grant M."/>
            <person name="Ambacheew D."/>
            <person name="Muzemil S."/>
            <person name="Studholme D.J."/>
        </authorList>
    </citation>
    <scope>NUCLEOTIDE SEQUENCE [LARGE SCALE GENOMIC DNA]</scope>
</reference>
<gene>
    <name evidence="2" type="ORF">B296_00014280</name>
</gene>
<evidence type="ECO:0000256" key="1">
    <source>
        <dbReference type="SAM" id="MobiDB-lite"/>
    </source>
</evidence>
<comment type="caution">
    <text evidence="2">The sequence shown here is derived from an EMBL/GenBank/DDBJ whole genome shotgun (WGS) entry which is preliminary data.</text>
</comment>
<feature type="region of interest" description="Disordered" evidence="1">
    <location>
        <begin position="216"/>
        <end position="253"/>
    </location>
</feature>
<feature type="region of interest" description="Disordered" evidence="1">
    <location>
        <begin position="268"/>
        <end position="288"/>
    </location>
</feature>
<protein>
    <submittedName>
        <fullName evidence="2">Uncharacterized protein</fullName>
    </submittedName>
</protein>